<proteinExistence type="inferred from homology"/>
<reference evidence="3 4" key="1">
    <citation type="submission" date="2018-02" db="EMBL/GenBank/DDBJ databases">
        <title>Draft genome of wild Prunus yedoensis var. nudiflora.</title>
        <authorList>
            <person name="Baek S."/>
            <person name="Kim J.-H."/>
            <person name="Choi K."/>
            <person name="Kim G.-B."/>
            <person name="Cho A."/>
            <person name="Jang H."/>
            <person name="Shin C.-H."/>
            <person name="Yu H.-J."/>
            <person name="Mun J.-H."/>
        </authorList>
    </citation>
    <scope>NUCLEOTIDE SEQUENCE [LARGE SCALE GENOMIC DNA]</scope>
    <source>
        <strain evidence="4">cv. Jeju island</strain>
        <tissue evidence="3">Leaf</tissue>
    </source>
</reference>
<dbReference type="EMBL" id="PJQY01003993">
    <property type="protein sequence ID" value="PQM32886.1"/>
    <property type="molecule type" value="Genomic_DNA"/>
</dbReference>
<evidence type="ECO:0000313" key="4">
    <source>
        <dbReference type="Proteomes" id="UP000250321"/>
    </source>
</evidence>
<accession>A0A314U814</accession>
<dbReference type="OrthoDB" id="1153332at2759"/>
<comment type="caution">
    <text evidence="3">The sequence shown here is derived from an EMBL/GenBank/DDBJ whole genome shotgun (WGS) entry which is preliminary data.</text>
</comment>
<evidence type="ECO:0000313" key="3">
    <source>
        <dbReference type="EMBL" id="PQM32886.1"/>
    </source>
</evidence>
<keyword evidence="2" id="KW-0732">Signal</keyword>
<dbReference type="PANTHER" id="PTHR23201">
    <property type="entry name" value="EXTENSIN, PROLINE-RICH PROTEIN"/>
    <property type="match status" value="1"/>
</dbReference>
<dbReference type="PANTHER" id="PTHR23201:SF133">
    <property type="match status" value="1"/>
</dbReference>
<organism evidence="3 4">
    <name type="scientific">Prunus yedoensis var. nudiflora</name>
    <dbReference type="NCBI Taxonomy" id="2094558"/>
    <lineage>
        <taxon>Eukaryota</taxon>
        <taxon>Viridiplantae</taxon>
        <taxon>Streptophyta</taxon>
        <taxon>Embryophyta</taxon>
        <taxon>Tracheophyta</taxon>
        <taxon>Spermatophyta</taxon>
        <taxon>Magnoliopsida</taxon>
        <taxon>eudicotyledons</taxon>
        <taxon>Gunneridae</taxon>
        <taxon>Pentapetalae</taxon>
        <taxon>rosids</taxon>
        <taxon>fabids</taxon>
        <taxon>Rosales</taxon>
        <taxon>Rosaceae</taxon>
        <taxon>Amygdaloideae</taxon>
        <taxon>Amygdaleae</taxon>
        <taxon>Prunus</taxon>
    </lineage>
</organism>
<feature type="signal peptide" evidence="2">
    <location>
        <begin position="1"/>
        <end position="22"/>
    </location>
</feature>
<feature type="chain" id="PRO_5016299213" description="Gibberellin-regulated protein 14" evidence="2">
    <location>
        <begin position="23"/>
        <end position="161"/>
    </location>
</feature>
<sequence length="161" mass="17865">MDFKAMLLLFASVLLVSTEVSSNHGPHDQELNMKDRSERHSLFSVWIYPRIPKWNPVFRAPPSPPPMNEAAPTGVPVAMPLTTSTAAQPPPLSTPQVKTNGDCVPLCDKRCKIETNKKICRRSCMACCDRCKCVPPGDYGSNLDKCGKCYTDMNYHGHKCP</sequence>
<dbReference type="Proteomes" id="UP000250321">
    <property type="component" value="Unassembled WGS sequence"/>
</dbReference>
<protein>
    <recommendedName>
        <fullName evidence="5">Gibberellin-regulated protein 14</fullName>
    </recommendedName>
</protein>
<evidence type="ECO:0000256" key="1">
    <source>
        <dbReference type="ARBA" id="ARBA00010582"/>
    </source>
</evidence>
<dbReference type="InterPro" id="IPR003854">
    <property type="entry name" value="GASA"/>
</dbReference>
<dbReference type="Pfam" id="PF02704">
    <property type="entry name" value="GASA"/>
    <property type="match status" value="1"/>
</dbReference>
<evidence type="ECO:0008006" key="5">
    <source>
        <dbReference type="Google" id="ProtNLM"/>
    </source>
</evidence>
<keyword evidence="4" id="KW-1185">Reference proteome</keyword>
<dbReference type="STRING" id="2094558.A0A314U814"/>
<name>A0A314U814_PRUYE</name>
<dbReference type="AlphaFoldDB" id="A0A314U814"/>
<comment type="similarity">
    <text evidence="1">Belongs to the GASA family.</text>
</comment>
<evidence type="ECO:0000256" key="2">
    <source>
        <dbReference type="SAM" id="SignalP"/>
    </source>
</evidence>
<gene>
    <name evidence="3" type="ORF">Pyn_00777</name>
</gene>